<sequence length="476" mass="52877">MTSPPIRRVAIIGAGVSGVLTAAHLKSEGLDVTVFERAPVTGGVWVWDSKLPLEPTYPSAKPSVASSTFYSPPDSNDQYILHSGPGPAYDGLKNNVPTELLEVSLNAWKPNTESFVDHHVLADYIQDTAFKTGVNDITHFNTQVQYVKKINDQWKIKTATWDHARQTTTSQDWTFDAVVVASGHYHDPKTPDIPGLPEWKRAFPSRIQHSKGYRNNKGFENQASQNILLIGGSASSVDIVKELAPIAKKVWQSTRGGSFDHPPSLLPENSERVAQVSSFDSLQNGESKGSGAIPGTVTLVDGQVLENVDRVIVATGYQFTLPFLPEYHQDDLKPENADDRVLVSDGLQLHNLHQDIFYIPDPTLVFVGVPFYTATFSLFEFQAIAVAAFFSGRAKLPSELDMRSEYNQRVKNKGYGKKFHSLWGADVEYAAALMEWVNEGRTPEEQKPSGYSQEWIETKEKMRLVPNPKNSLYQEA</sequence>
<keyword evidence="4" id="KW-0521">NADP</keyword>
<dbReference type="EMBL" id="JAGMUU010000010">
    <property type="protein sequence ID" value="KAH7144316.1"/>
    <property type="molecule type" value="Genomic_DNA"/>
</dbReference>
<dbReference type="Gene3D" id="3.50.50.60">
    <property type="entry name" value="FAD/NAD(P)-binding domain"/>
    <property type="match status" value="2"/>
</dbReference>
<dbReference type="Proteomes" id="UP000717696">
    <property type="component" value="Unassembled WGS sequence"/>
</dbReference>
<evidence type="ECO:0000256" key="5">
    <source>
        <dbReference type="ARBA" id="ARBA00023002"/>
    </source>
</evidence>
<dbReference type="PRINTS" id="PR00419">
    <property type="entry name" value="ADXRDTASE"/>
</dbReference>
<keyword evidence="5" id="KW-0560">Oxidoreductase</keyword>
<dbReference type="GO" id="GO:0050660">
    <property type="term" value="F:flavin adenine dinucleotide binding"/>
    <property type="evidence" value="ECO:0007669"/>
    <property type="project" value="InterPro"/>
</dbReference>
<name>A0A9P9J176_9HYPO</name>
<dbReference type="SUPFAM" id="SSF51905">
    <property type="entry name" value="FAD/NAD(P)-binding domain"/>
    <property type="match status" value="2"/>
</dbReference>
<dbReference type="PIRSF" id="PIRSF000332">
    <property type="entry name" value="FMO"/>
    <property type="match status" value="1"/>
</dbReference>
<keyword evidence="7" id="KW-1185">Reference proteome</keyword>
<dbReference type="Pfam" id="PF00743">
    <property type="entry name" value="FMO-like"/>
    <property type="match status" value="2"/>
</dbReference>
<dbReference type="PANTHER" id="PTHR23023">
    <property type="entry name" value="DIMETHYLANILINE MONOOXYGENASE"/>
    <property type="match status" value="1"/>
</dbReference>
<protein>
    <submittedName>
        <fullName evidence="6">FAD dependent oxidoreductase</fullName>
    </submittedName>
</protein>
<comment type="caution">
    <text evidence="6">The sequence shown here is derived from an EMBL/GenBank/DDBJ whole genome shotgun (WGS) entry which is preliminary data.</text>
</comment>
<evidence type="ECO:0000256" key="2">
    <source>
        <dbReference type="ARBA" id="ARBA00022630"/>
    </source>
</evidence>
<proteinExistence type="inferred from homology"/>
<evidence type="ECO:0000256" key="4">
    <source>
        <dbReference type="ARBA" id="ARBA00022857"/>
    </source>
</evidence>
<organism evidence="6 7">
    <name type="scientific">Dactylonectria estremocensis</name>
    <dbReference type="NCBI Taxonomy" id="1079267"/>
    <lineage>
        <taxon>Eukaryota</taxon>
        <taxon>Fungi</taxon>
        <taxon>Dikarya</taxon>
        <taxon>Ascomycota</taxon>
        <taxon>Pezizomycotina</taxon>
        <taxon>Sordariomycetes</taxon>
        <taxon>Hypocreomycetidae</taxon>
        <taxon>Hypocreales</taxon>
        <taxon>Nectriaceae</taxon>
        <taxon>Dactylonectria</taxon>
    </lineage>
</organism>
<accession>A0A9P9J176</accession>
<dbReference type="AlphaFoldDB" id="A0A9P9J176"/>
<comment type="similarity">
    <text evidence="1">Belongs to the FMO family.</text>
</comment>
<evidence type="ECO:0000256" key="1">
    <source>
        <dbReference type="ARBA" id="ARBA00009183"/>
    </source>
</evidence>
<dbReference type="GO" id="GO:0050661">
    <property type="term" value="F:NADP binding"/>
    <property type="evidence" value="ECO:0007669"/>
    <property type="project" value="InterPro"/>
</dbReference>
<keyword evidence="3" id="KW-0274">FAD</keyword>
<dbReference type="InterPro" id="IPR050346">
    <property type="entry name" value="FMO-like"/>
</dbReference>
<dbReference type="InterPro" id="IPR036188">
    <property type="entry name" value="FAD/NAD-bd_sf"/>
</dbReference>
<evidence type="ECO:0000313" key="7">
    <source>
        <dbReference type="Proteomes" id="UP000717696"/>
    </source>
</evidence>
<dbReference type="InterPro" id="IPR020946">
    <property type="entry name" value="Flavin_mOase-like"/>
</dbReference>
<evidence type="ECO:0000313" key="6">
    <source>
        <dbReference type="EMBL" id="KAH7144316.1"/>
    </source>
</evidence>
<evidence type="ECO:0000256" key="3">
    <source>
        <dbReference type="ARBA" id="ARBA00022827"/>
    </source>
</evidence>
<gene>
    <name evidence="6" type="ORF">B0J13DRAFT_635350</name>
</gene>
<dbReference type="InterPro" id="IPR000960">
    <property type="entry name" value="Flavin_mOase"/>
</dbReference>
<dbReference type="OrthoDB" id="66881at2759"/>
<dbReference type="GO" id="GO:0004499">
    <property type="term" value="F:N,N-dimethylaniline monooxygenase activity"/>
    <property type="evidence" value="ECO:0007669"/>
    <property type="project" value="InterPro"/>
</dbReference>
<keyword evidence="2" id="KW-0285">Flavoprotein</keyword>
<dbReference type="Pfam" id="PF13450">
    <property type="entry name" value="NAD_binding_8"/>
    <property type="match status" value="1"/>
</dbReference>
<reference evidence="6" key="1">
    <citation type="journal article" date="2021" name="Nat. Commun.">
        <title>Genetic determinants of endophytism in the Arabidopsis root mycobiome.</title>
        <authorList>
            <person name="Mesny F."/>
            <person name="Miyauchi S."/>
            <person name="Thiergart T."/>
            <person name="Pickel B."/>
            <person name="Atanasova L."/>
            <person name="Karlsson M."/>
            <person name="Huettel B."/>
            <person name="Barry K.W."/>
            <person name="Haridas S."/>
            <person name="Chen C."/>
            <person name="Bauer D."/>
            <person name="Andreopoulos W."/>
            <person name="Pangilinan J."/>
            <person name="LaButti K."/>
            <person name="Riley R."/>
            <person name="Lipzen A."/>
            <person name="Clum A."/>
            <person name="Drula E."/>
            <person name="Henrissat B."/>
            <person name="Kohler A."/>
            <person name="Grigoriev I.V."/>
            <person name="Martin F.M."/>
            <person name="Hacquard S."/>
        </authorList>
    </citation>
    <scope>NUCLEOTIDE SEQUENCE</scope>
    <source>
        <strain evidence="6">MPI-CAGE-AT-0021</strain>
    </source>
</reference>